<name>A0A0G4KI66_VERLO</name>
<feature type="non-terminal residue" evidence="10">
    <location>
        <position position="344"/>
    </location>
</feature>
<gene>
    <name evidence="10" type="ORF">BN1723_017088</name>
</gene>
<evidence type="ECO:0000256" key="3">
    <source>
        <dbReference type="ARBA" id="ARBA00004370"/>
    </source>
</evidence>
<dbReference type="GO" id="GO:0005783">
    <property type="term" value="C:endoplasmic reticulum"/>
    <property type="evidence" value="ECO:0007669"/>
    <property type="project" value="UniProtKB-SubCell"/>
</dbReference>
<dbReference type="PANTHER" id="PTHR48182">
    <property type="entry name" value="PROTEIN SERAC1"/>
    <property type="match status" value="1"/>
</dbReference>
<accession>A0A0G4KI66</accession>
<keyword evidence="8" id="KW-0813">Transport</keyword>
<dbReference type="AlphaFoldDB" id="A0A0G4KI66"/>
<evidence type="ECO:0000256" key="1">
    <source>
        <dbReference type="ARBA" id="ARBA00003496"/>
    </source>
</evidence>
<keyword evidence="8" id="KW-0653">Protein transport</keyword>
<evidence type="ECO:0000313" key="11">
    <source>
        <dbReference type="Proteomes" id="UP000045706"/>
    </source>
</evidence>
<dbReference type="InterPro" id="IPR029058">
    <property type="entry name" value="AB_hydrolase_fold"/>
</dbReference>
<comment type="function">
    <text evidence="1 8">Involved in inositol deacylation of GPI-anchored proteins which plays important roles in the quality control and ER-associated degradation of GPI-anchored proteins.</text>
</comment>
<evidence type="ECO:0000256" key="7">
    <source>
        <dbReference type="ARBA" id="ARBA00023136"/>
    </source>
</evidence>
<reference evidence="11" key="1">
    <citation type="submission" date="2015-05" db="EMBL/GenBank/DDBJ databases">
        <authorList>
            <person name="Fogelqvist Johan"/>
        </authorList>
    </citation>
    <scope>NUCLEOTIDE SEQUENCE [LARGE SCALE GENOMIC DNA]</scope>
</reference>
<dbReference type="PANTHER" id="PTHR48182:SF2">
    <property type="entry name" value="PROTEIN SERAC1"/>
    <property type="match status" value="1"/>
</dbReference>
<protein>
    <recommendedName>
        <fullName evidence="4 8">GPI inositol-deacylase</fullName>
        <ecNumber evidence="8">3.1.-.-</ecNumber>
    </recommendedName>
</protein>
<keyword evidence="6" id="KW-0496">Mitochondrion</keyword>
<keyword evidence="8" id="KW-0378">Hydrolase</keyword>
<dbReference type="Pfam" id="PF07819">
    <property type="entry name" value="PGAP1"/>
    <property type="match status" value="1"/>
</dbReference>
<dbReference type="Proteomes" id="UP000045706">
    <property type="component" value="Unassembled WGS sequence"/>
</dbReference>
<proteinExistence type="inferred from homology"/>
<keyword evidence="7 8" id="KW-0472">Membrane</keyword>
<evidence type="ECO:0000256" key="6">
    <source>
        <dbReference type="ARBA" id="ARBA00023128"/>
    </source>
</evidence>
<evidence type="ECO:0000259" key="9">
    <source>
        <dbReference type="Pfam" id="PF07819"/>
    </source>
</evidence>
<dbReference type="Gene3D" id="3.40.50.1820">
    <property type="entry name" value="alpha/beta hydrolase"/>
    <property type="match status" value="2"/>
</dbReference>
<dbReference type="SUPFAM" id="SSF53474">
    <property type="entry name" value="alpha/beta-Hydrolases"/>
    <property type="match status" value="2"/>
</dbReference>
<dbReference type="InterPro" id="IPR012908">
    <property type="entry name" value="PGAP1-ab_dom-like"/>
</dbReference>
<evidence type="ECO:0000256" key="8">
    <source>
        <dbReference type="RuleBase" id="RU365011"/>
    </source>
</evidence>
<evidence type="ECO:0000256" key="5">
    <source>
        <dbReference type="ARBA" id="ARBA00022824"/>
    </source>
</evidence>
<dbReference type="GO" id="GO:0005739">
    <property type="term" value="C:mitochondrion"/>
    <property type="evidence" value="ECO:0007669"/>
    <property type="project" value="UniProtKB-SubCell"/>
</dbReference>
<organism evidence="10 11">
    <name type="scientific">Verticillium longisporum</name>
    <name type="common">Verticillium dahliae var. longisporum</name>
    <dbReference type="NCBI Taxonomy" id="100787"/>
    <lineage>
        <taxon>Eukaryota</taxon>
        <taxon>Fungi</taxon>
        <taxon>Dikarya</taxon>
        <taxon>Ascomycota</taxon>
        <taxon>Pezizomycotina</taxon>
        <taxon>Sordariomycetes</taxon>
        <taxon>Hypocreomycetidae</taxon>
        <taxon>Glomerellales</taxon>
        <taxon>Plectosphaerellaceae</taxon>
        <taxon>Verticillium</taxon>
    </lineage>
</organism>
<evidence type="ECO:0000256" key="2">
    <source>
        <dbReference type="ARBA" id="ARBA00004173"/>
    </source>
</evidence>
<dbReference type="EMBL" id="CVQI01000547">
    <property type="protein sequence ID" value="CRJ97941.1"/>
    <property type="molecule type" value="Genomic_DNA"/>
</dbReference>
<comment type="similarity">
    <text evidence="8">Belongs to the GPI inositol-deacylase family.</text>
</comment>
<dbReference type="InterPro" id="IPR052374">
    <property type="entry name" value="SERAC1"/>
</dbReference>
<feature type="non-terminal residue" evidence="10">
    <location>
        <position position="1"/>
    </location>
</feature>
<evidence type="ECO:0000256" key="4">
    <source>
        <dbReference type="ARBA" id="ARBA00015856"/>
    </source>
</evidence>
<comment type="subcellular location">
    <subcellularLocation>
        <location evidence="8">Endoplasmic reticulum membrane</location>
    </subcellularLocation>
    <subcellularLocation>
        <location evidence="3">Membrane</location>
    </subcellularLocation>
    <subcellularLocation>
        <location evidence="2">Mitochondrion</location>
    </subcellularLocation>
</comment>
<sequence length="344" mass="37711">PQVDIIFIHGITGHPYKTFATNGASPIYWPTQLLARDVPEARILSFGYDADVAKFLGPVGQNDIREHAATLISDIATVRIEDHVSRRPIILVVHSLGGLVAKKALCLSEQAAEQHQKQLHECVTAVAFLGTPHRGSDLAPFAAGVARILKASNSRVNVDIIRLLQRDSEALADIEAAFGIWLRKNTARFQLTCFFEEREVVGVGMVVNKDSAKISGYPQLPVPTNHMDLVRFASTEDTGYRRVDIIFIYGITGHPYKTFATNGATPIYWPTQLLARDVPEARILSFGYDADVAKFLGPVGQNDIREHAATLISDIATVRIEDHAARRPIILVVHSLGGLVAKKA</sequence>
<evidence type="ECO:0000313" key="10">
    <source>
        <dbReference type="EMBL" id="CRJ97941.1"/>
    </source>
</evidence>
<dbReference type="EC" id="3.1.-.-" evidence="8"/>
<dbReference type="GO" id="GO:0016020">
    <property type="term" value="C:membrane"/>
    <property type="evidence" value="ECO:0007669"/>
    <property type="project" value="UniProtKB-SubCell"/>
</dbReference>
<feature type="domain" description="GPI inositol-deacylase PGAP1-like alpha/beta" evidence="9">
    <location>
        <begin position="3"/>
        <end position="138"/>
    </location>
</feature>
<keyword evidence="5 8" id="KW-0256">Endoplasmic reticulum</keyword>